<protein>
    <recommendedName>
        <fullName evidence="2">F-box domain-containing protein</fullName>
    </recommendedName>
</protein>
<dbReference type="EMBL" id="BTGB01000002">
    <property type="protein sequence ID" value="GMM45206.1"/>
    <property type="molecule type" value="Genomic_DNA"/>
</dbReference>
<dbReference type="InterPro" id="IPR036047">
    <property type="entry name" value="F-box-like_dom_sf"/>
</dbReference>
<dbReference type="InterPro" id="IPR019734">
    <property type="entry name" value="TPR_rpt"/>
</dbReference>
<keyword evidence="1" id="KW-0802">TPR repeat</keyword>
<evidence type="ECO:0000259" key="2">
    <source>
        <dbReference type="PROSITE" id="PS50181"/>
    </source>
</evidence>
<keyword evidence="4" id="KW-1185">Reference proteome</keyword>
<proteinExistence type="predicted"/>
<dbReference type="SMART" id="SM00256">
    <property type="entry name" value="FBOX"/>
    <property type="match status" value="1"/>
</dbReference>
<feature type="repeat" description="TPR" evidence="1">
    <location>
        <begin position="51"/>
        <end position="84"/>
    </location>
</feature>
<dbReference type="SUPFAM" id="SSF81383">
    <property type="entry name" value="F-box domain"/>
    <property type="match status" value="1"/>
</dbReference>
<dbReference type="Proteomes" id="UP001378960">
    <property type="component" value="Unassembled WGS sequence"/>
</dbReference>
<reference evidence="3 4" key="1">
    <citation type="journal article" date="2023" name="Elife">
        <title>Identification of key yeast species and microbe-microbe interactions impacting larval growth of Drosophila in the wild.</title>
        <authorList>
            <person name="Mure A."/>
            <person name="Sugiura Y."/>
            <person name="Maeda R."/>
            <person name="Honda K."/>
            <person name="Sakurai N."/>
            <person name="Takahashi Y."/>
            <person name="Watada M."/>
            <person name="Katoh T."/>
            <person name="Gotoh A."/>
            <person name="Gotoh Y."/>
            <person name="Taniguchi I."/>
            <person name="Nakamura K."/>
            <person name="Hayashi T."/>
            <person name="Katayama T."/>
            <person name="Uemura T."/>
            <person name="Hattori Y."/>
        </authorList>
    </citation>
    <scope>NUCLEOTIDE SEQUENCE [LARGE SCALE GENOMIC DNA]</scope>
    <source>
        <strain evidence="3 4">PK-24</strain>
    </source>
</reference>
<comment type="caution">
    <text evidence="3">The sequence shown here is derived from an EMBL/GenBank/DDBJ whole genome shotgun (WGS) entry which is preliminary data.</text>
</comment>
<dbReference type="Gene3D" id="1.25.40.10">
    <property type="entry name" value="Tetratricopeptide repeat domain"/>
    <property type="match status" value="1"/>
</dbReference>
<gene>
    <name evidence="3" type="ORF">DAPK24_017810</name>
</gene>
<dbReference type="Gene3D" id="1.20.1280.50">
    <property type="match status" value="1"/>
</dbReference>
<dbReference type="SUPFAM" id="SSF48452">
    <property type="entry name" value="TPR-like"/>
    <property type="match status" value="1"/>
</dbReference>
<dbReference type="InterPro" id="IPR001810">
    <property type="entry name" value="F-box_dom"/>
</dbReference>
<accession>A0AAV5R3K5</accession>
<name>A0AAV5R3K5_PICKL</name>
<dbReference type="InterPro" id="IPR011990">
    <property type="entry name" value="TPR-like_helical_dom_sf"/>
</dbReference>
<dbReference type="PROSITE" id="PS50181">
    <property type="entry name" value="FBOX"/>
    <property type="match status" value="1"/>
</dbReference>
<dbReference type="PROSITE" id="PS50005">
    <property type="entry name" value="TPR"/>
    <property type="match status" value="1"/>
</dbReference>
<evidence type="ECO:0000313" key="4">
    <source>
        <dbReference type="Proteomes" id="UP001378960"/>
    </source>
</evidence>
<dbReference type="AlphaFoldDB" id="A0AAV5R3K5"/>
<evidence type="ECO:0000256" key="1">
    <source>
        <dbReference type="PROSITE-ProRule" id="PRU00339"/>
    </source>
</evidence>
<evidence type="ECO:0000313" key="3">
    <source>
        <dbReference type="EMBL" id="GMM45206.1"/>
    </source>
</evidence>
<dbReference type="Pfam" id="PF00646">
    <property type="entry name" value="F-box"/>
    <property type="match status" value="1"/>
</dbReference>
<organism evidence="3 4">
    <name type="scientific">Pichia kluyveri</name>
    <name type="common">Yeast</name>
    <dbReference type="NCBI Taxonomy" id="36015"/>
    <lineage>
        <taxon>Eukaryota</taxon>
        <taxon>Fungi</taxon>
        <taxon>Dikarya</taxon>
        <taxon>Ascomycota</taxon>
        <taxon>Saccharomycotina</taxon>
        <taxon>Pichiomycetes</taxon>
        <taxon>Pichiales</taxon>
        <taxon>Pichiaceae</taxon>
        <taxon>Pichia</taxon>
    </lineage>
</organism>
<sequence length="634" mass="73987">MPFDALFEKYLDGLSAYESGYISGSIYLLEDLLEEVKNYYNEQNKLNKLHFKIVDALSNAYISNRDFKKAVSLMNEYLELDPDNLRVLYKFFTLYHDFDINERLALKYYLKVSDISKTDNFESNVDYEVWKLIEFKGKALIQKRKADLMLNLDNDSTKPIDKQNLMKQLPIEVLKKIFDQSDNRSLVNILRVCKGWRNTVLESPLLISSYALKSYITLEQLKSYYRLFDQKVLLSDIVIEKLSLEGLDEVKILKSLIKSTIQVKQLCLSFEDDTNKEFINLVTNPNAILITNLLELKISSDSCQPIIEFVVPLLQNTKNLRKLEIFILYPFYDEEEEVDEDEIDDPKGTIVLDKLEKFTISYTKRNPDGVNISKISKVLVMPNLKQILVDMSLVEPFLPYFKTPTKLRSLSIARHHINTFFSIVTHPDLSQKFRYLENLEFGDRAFNYTRSIPIGFNPPILPSLKRILFHNTNVNAMEIDVLLNSCRSTLEELVIQNDLNNSNNLYNIHYPAMGTRRNDRPNEPLRFDFNYILKSLPKLKNFTLTDRNIPEKFFTKMFMDIALLDRPYHLDYLEIFNQVCTEQVTILMLLSMRDKLFVKHLMIAPKISGTLKPFIELAISSGQIGKIETAKYHQ</sequence>
<feature type="domain" description="F-box" evidence="2">
    <location>
        <begin position="163"/>
        <end position="210"/>
    </location>
</feature>